<comment type="similarity">
    <text evidence="2">Belongs to the outer membrane factor (OMF) (TC 1.B.17) family.</text>
</comment>
<comment type="caution">
    <text evidence="10">The sequence shown here is derived from an EMBL/GenBank/DDBJ whole genome shotgun (WGS) entry which is preliminary data.</text>
</comment>
<keyword evidence="4" id="KW-1134">Transmembrane beta strand</keyword>
<dbReference type="NCBIfam" id="TIGR01844">
    <property type="entry name" value="type_I_sec_TolC"/>
    <property type="match status" value="1"/>
</dbReference>
<keyword evidence="6" id="KW-0472">Membrane</keyword>
<evidence type="ECO:0000256" key="1">
    <source>
        <dbReference type="ARBA" id="ARBA00004442"/>
    </source>
</evidence>
<feature type="region of interest" description="Disordered" evidence="8">
    <location>
        <begin position="459"/>
        <end position="502"/>
    </location>
</feature>
<dbReference type="InterPro" id="IPR051906">
    <property type="entry name" value="TolC-like"/>
</dbReference>
<organism evidence="10 11">
    <name type="scientific">Halopseudomonas salina</name>
    <dbReference type="NCBI Taxonomy" id="1323744"/>
    <lineage>
        <taxon>Bacteria</taxon>
        <taxon>Pseudomonadati</taxon>
        <taxon>Pseudomonadota</taxon>
        <taxon>Gammaproteobacteria</taxon>
        <taxon>Pseudomonadales</taxon>
        <taxon>Pseudomonadaceae</taxon>
        <taxon>Halopseudomonas</taxon>
    </lineage>
</organism>
<evidence type="ECO:0000313" key="11">
    <source>
        <dbReference type="Proteomes" id="UP000638188"/>
    </source>
</evidence>
<evidence type="ECO:0000256" key="8">
    <source>
        <dbReference type="SAM" id="MobiDB-lite"/>
    </source>
</evidence>
<evidence type="ECO:0000256" key="6">
    <source>
        <dbReference type="ARBA" id="ARBA00023136"/>
    </source>
</evidence>
<dbReference type="Proteomes" id="UP000638188">
    <property type="component" value="Unassembled WGS sequence"/>
</dbReference>
<evidence type="ECO:0000256" key="7">
    <source>
        <dbReference type="ARBA" id="ARBA00023237"/>
    </source>
</evidence>
<evidence type="ECO:0000256" key="4">
    <source>
        <dbReference type="ARBA" id="ARBA00022452"/>
    </source>
</evidence>
<evidence type="ECO:0000256" key="5">
    <source>
        <dbReference type="ARBA" id="ARBA00022692"/>
    </source>
</evidence>
<evidence type="ECO:0008006" key="12">
    <source>
        <dbReference type="Google" id="ProtNLM"/>
    </source>
</evidence>
<dbReference type="SUPFAM" id="SSF56954">
    <property type="entry name" value="Outer membrane efflux proteins (OEP)"/>
    <property type="match status" value="1"/>
</dbReference>
<proteinExistence type="inferred from homology"/>
<keyword evidence="11" id="KW-1185">Reference proteome</keyword>
<evidence type="ECO:0000256" key="2">
    <source>
        <dbReference type="ARBA" id="ARBA00007613"/>
    </source>
</evidence>
<evidence type="ECO:0000256" key="3">
    <source>
        <dbReference type="ARBA" id="ARBA00022448"/>
    </source>
</evidence>
<feature type="signal peptide" evidence="9">
    <location>
        <begin position="1"/>
        <end position="20"/>
    </location>
</feature>
<protein>
    <recommendedName>
        <fullName evidence="12">Outer membrane protein</fullName>
    </recommendedName>
</protein>
<keyword evidence="9" id="KW-0732">Signal</keyword>
<dbReference type="RefSeq" id="WP_150278274.1">
    <property type="nucleotide sequence ID" value="NZ_BMFF01000003.1"/>
</dbReference>
<gene>
    <name evidence="10" type="ORF">GCM10007418_19940</name>
</gene>
<reference evidence="11" key="1">
    <citation type="journal article" date="2019" name="Int. J. Syst. Evol. Microbiol.">
        <title>The Global Catalogue of Microorganisms (GCM) 10K type strain sequencing project: providing services to taxonomists for standard genome sequencing and annotation.</title>
        <authorList>
            <consortium name="The Broad Institute Genomics Platform"/>
            <consortium name="The Broad Institute Genome Sequencing Center for Infectious Disease"/>
            <person name="Wu L."/>
            <person name="Ma J."/>
        </authorList>
    </citation>
    <scope>NUCLEOTIDE SEQUENCE [LARGE SCALE GENOMIC DNA]</scope>
    <source>
        <strain evidence="11">CGMCC 1.12482</strain>
    </source>
</reference>
<feature type="chain" id="PRO_5045322523" description="Outer membrane protein" evidence="9">
    <location>
        <begin position="21"/>
        <end position="502"/>
    </location>
</feature>
<keyword evidence="5" id="KW-0812">Transmembrane</keyword>
<sequence length="502" mass="55249">MLRPLYVAIVLAGLSGQAAAQADLMTVYQEALLYSADLAAAEADTLARQEALPQARALLLPNISLGAGVARERLEVEGQGNDTYNTDYYQANLTQPLFRAERWFNYQAAKSVTAQAMVEFSAIQQDLIIEVAEAYFNVLRASDNLATARAEEDAFERQLDQARERFEVGLSARTDVLEALAGYDTARATRLTAQTNLTVSYQALTRLTLSDYDSLAGIRHEMPIMPPLPANLQEWVDTAASQNLSLQASRLAVNTAEDTLRSSKATFAPTVDAFARYNHSSGGADLGGVPLGATNRNGDTEQASIGIEVTLPLFTGGSRSSQVRESGYRLSQSERLSEARLREVVESTRNLFRTVTSSVEEVEARRQAIISARAARDATQTGYEVGTRNVVDVLEAERNLFRAVRDYNTTRYNYIIDTLRLKQAAGTLSPEDLMELSQWLDPQYNPDEDFIPPFDEEEVQSMTMQRPAVERSGSAEPNGPVERGGPFEMDADATNEPVRSTF</sequence>
<keyword evidence="7" id="KW-0998">Cell outer membrane</keyword>
<dbReference type="InterPro" id="IPR010130">
    <property type="entry name" value="T1SS_OMP_TolC"/>
</dbReference>
<dbReference type="Pfam" id="PF02321">
    <property type="entry name" value="OEP"/>
    <property type="match status" value="2"/>
</dbReference>
<dbReference type="EMBL" id="BMFF01000003">
    <property type="protein sequence ID" value="GGD00693.1"/>
    <property type="molecule type" value="Genomic_DNA"/>
</dbReference>
<comment type="subcellular location">
    <subcellularLocation>
        <location evidence="1">Cell outer membrane</location>
    </subcellularLocation>
</comment>
<name>A0ABQ1PPJ9_9GAMM</name>
<dbReference type="InterPro" id="IPR003423">
    <property type="entry name" value="OMP_efflux"/>
</dbReference>
<dbReference type="PANTHER" id="PTHR30026:SF20">
    <property type="entry name" value="OUTER MEMBRANE PROTEIN TOLC"/>
    <property type="match status" value="1"/>
</dbReference>
<evidence type="ECO:0000313" key="10">
    <source>
        <dbReference type="EMBL" id="GGD00693.1"/>
    </source>
</evidence>
<evidence type="ECO:0000256" key="9">
    <source>
        <dbReference type="SAM" id="SignalP"/>
    </source>
</evidence>
<keyword evidence="3" id="KW-0813">Transport</keyword>
<dbReference type="Gene3D" id="1.20.1600.10">
    <property type="entry name" value="Outer membrane efflux proteins (OEP)"/>
    <property type="match status" value="1"/>
</dbReference>
<accession>A0ABQ1PPJ9</accession>
<dbReference type="PANTHER" id="PTHR30026">
    <property type="entry name" value="OUTER MEMBRANE PROTEIN TOLC"/>
    <property type="match status" value="1"/>
</dbReference>